<dbReference type="Gene3D" id="3.10.400.20">
    <property type="match status" value="1"/>
</dbReference>
<dbReference type="InterPro" id="IPR004521">
    <property type="entry name" value="Uncharacterised_CHP00451"/>
</dbReference>
<dbReference type="GO" id="GO:0001731">
    <property type="term" value="P:formation of translation preinitiation complex"/>
    <property type="evidence" value="ECO:0000318"/>
    <property type="project" value="GO_Central"/>
</dbReference>
<evidence type="ECO:0000256" key="1">
    <source>
        <dbReference type="ARBA" id="ARBA00010359"/>
    </source>
</evidence>
<dbReference type="Pfam" id="PF25304">
    <property type="entry name" value="WHD_eIF2D"/>
    <property type="match status" value="1"/>
</dbReference>
<feature type="compositionally biased region" description="Basic and acidic residues" evidence="3">
    <location>
        <begin position="262"/>
        <end position="274"/>
    </location>
</feature>
<evidence type="ECO:0000313" key="7">
    <source>
        <dbReference type="Proteomes" id="UP000001593"/>
    </source>
</evidence>
<dbReference type="PROSITE" id="PS50296">
    <property type="entry name" value="SUI1"/>
    <property type="match status" value="1"/>
</dbReference>
<dbReference type="InterPro" id="IPR048248">
    <property type="entry name" value="PUA_eIF2d-like"/>
</dbReference>
<dbReference type="CDD" id="cd11610">
    <property type="entry name" value="eIF2D_N"/>
    <property type="match status" value="1"/>
</dbReference>
<evidence type="ECO:0000259" key="4">
    <source>
        <dbReference type="PROSITE" id="PS50296"/>
    </source>
</evidence>
<dbReference type="InterPro" id="IPR036885">
    <property type="entry name" value="SWIB_MDM2_dom_sf"/>
</dbReference>
<dbReference type="GO" id="GO:0003723">
    <property type="term" value="F:RNA binding"/>
    <property type="evidence" value="ECO:0007669"/>
    <property type="project" value="InterPro"/>
</dbReference>
<dbReference type="eggNOG" id="KOG2522">
    <property type="taxonomic scope" value="Eukaryota"/>
</dbReference>
<dbReference type="InterPro" id="IPR048247">
    <property type="entry name" value="eIF2D_N"/>
</dbReference>
<dbReference type="PANTHER" id="PTHR12217">
    <property type="entry name" value="EUKARYOTIC TRANSLATION INITIATION FACTOR 2D"/>
    <property type="match status" value="1"/>
</dbReference>
<dbReference type="Pfam" id="PF17832">
    <property type="entry name" value="Pre-PUA"/>
    <property type="match status" value="1"/>
</dbReference>
<dbReference type="InterPro" id="IPR058886">
    <property type="entry name" value="SWIB_eIF2D"/>
</dbReference>
<accession>A7RTR9</accession>
<dbReference type="InterPro" id="IPR041366">
    <property type="entry name" value="Pre-PUA"/>
</dbReference>
<dbReference type="Pfam" id="PF26291">
    <property type="entry name" value="SWIB_eIF2D"/>
    <property type="match status" value="1"/>
</dbReference>
<feature type="region of interest" description="Disordered" evidence="3">
    <location>
        <begin position="393"/>
        <end position="412"/>
    </location>
</feature>
<protein>
    <submittedName>
        <fullName evidence="6">Uncharacterized protein</fullName>
    </submittedName>
</protein>
<dbReference type="SUPFAM" id="SSF47592">
    <property type="entry name" value="SWIB/MDM2 domain"/>
    <property type="match status" value="1"/>
</dbReference>
<sequence length="619" mass="69726">MFIKPFRVKTSTAIRGSDRRKLRSEIGRCFPALPAELLSEIVPNKEDMTVSRIVTHSEESVTVYSLSGEPIFFEIEKRVIPTVYTLWKYPEMLPRFSTWPPVFDKLRGGADLMLPGVILPPGGISSIERFEKDTLWCITLRGNRAPVAVGVTTVSRKDMFEDGMRGKGVKVMHVYTDCLWALGSKEQIPQVNEPEPDNLDDDDDDDSYNRFAEVDSPAEEQSPVEEKTPISEATDEINNLDLSEDQKEDATLSSEVPADSVLEEKKAYRVDQEQKPNSSAEGNEQEDDMARSPQEIMDSRLEYCFFCALLRIRPDRDLPLLTSTFFRNHMLPYCLEGETVDLKKSSFKKFQLSKLLNVMQDRGLIKVQEVSKGVDHVVDVFLDNDVVREFKSSITAMPPKPESNKPADTETQTGPTIEEMFAVSAALVPIFSGFGYSKGSVLSMKQLRQVMTDYVRKNELVAEQDKRVVMLDPVLTSALINKNEEMEQLSWDALFSRVANKMNSCYKVTLPGQDPIIKKGKIDPLEIKIEQRMGNKKVTLVRNLDAYGIDPQKFAHNIQLKAACSTAVSQLPGKHRAPGMQVMVQGNQVHLVAMAILEDYNVPRKFVTGLELLKSGKKK</sequence>
<dbReference type="PANTHER" id="PTHR12217:SF4">
    <property type="entry name" value="EUKARYOTIC TRANSLATION INITIATION FACTOR 2D"/>
    <property type="match status" value="1"/>
</dbReference>
<dbReference type="SUPFAM" id="SSF88697">
    <property type="entry name" value="PUA domain-like"/>
    <property type="match status" value="1"/>
</dbReference>
<dbReference type="PROSITE" id="PS51925">
    <property type="entry name" value="SWIB_MDM2"/>
    <property type="match status" value="1"/>
</dbReference>
<dbReference type="OMA" id="MFLKPYR"/>
<dbReference type="AlphaFoldDB" id="A7RTR9"/>
<dbReference type="InterPro" id="IPR039757">
    <property type="entry name" value="EIF2D"/>
</dbReference>
<dbReference type="OrthoDB" id="199771at2759"/>
<organism evidence="6 7">
    <name type="scientific">Nematostella vectensis</name>
    <name type="common">Starlet sea anemone</name>
    <dbReference type="NCBI Taxonomy" id="45351"/>
    <lineage>
        <taxon>Eukaryota</taxon>
        <taxon>Metazoa</taxon>
        <taxon>Cnidaria</taxon>
        <taxon>Anthozoa</taxon>
        <taxon>Hexacorallia</taxon>
        <taxon>Actiniaria</taxon>
        <taxon>Edwardsiidae</taxon>
        <taxon>Nematostella</taxon>
    </lineage>
</organism>
<dbReference type="InterPro" id="IPR001950">
    <property type="entry name" value="SUI1"/>
</dbReference>
<comment type="similarity">
    <text evidence="1">Belongs to the eIF2D family.</text>
</comment>
<feature type="region of interest" description="Disordered" evidence="3">
    <location>
        <begin position="186"/>
        <end position="291"/>
    </location>
</feature>
<dbReference type="KEGG" id="nve:5517171"/>
<feature type="compositionally biased region" description="Acidic residues" evidence="3">
    <location>
        <begin position="194"/>
        <end position="206"/>
    </location>
</feature>
<dbReference type="EMBL" id="DS469538">
    <property type="protein sequence ID" value="EDO45078.1"/>
    <property type="molecule type" value="Genomic_DNA"/>
</dbReference>
<dbReference type="FunFam" id="3.10.400.20:FF:000002">
    <property type="entry name" value="Eukaryotic translation initiation factor 2D"/>
    <property type="match status" value="1"/>
</dbReference>
<dbReference type="STRING" id="45351.A7RTR9"/>
<feature type="domain" description="SUI1" evidence="4">
    <location>
        <begin position="525"/>
        <end position="600"/>
    </location>
</feature>
<dbReference type="NCBIfam" id="TIGR00451">
    <property type="entry name" value="unchar_dom_2"/>
    <property type="match status" value="1"/>
</dbReference>
<feature type="non-terminal residue" evidence="6">
    <location>
        <position position="619"/>
    </location>
</feature>
<dbReference type="InterPro" id="IPR015947">
    <property type="entry name" value="PUA-like_sf"/>
</dbReference>
<dbReference type="Pfam" id="PF26292">
    <property type="entry name" value="PUA_elF2D"/>
    <property type="match status" value="1"/>
</dbReference>
<dbReference type="SUPFAM" id="SSF55159">
    <property type="entry name" value="eIF1-like"/>
    <property type="match status" value="1"/>
</dbReference>
<dbReference type="CDD" id="cd21156">
    <property type="entry name" value="PUA_eIF2d-like"/>
    <property type="match status" value="1"/>
</dbReference>
<dbReference type="Proteomes" id="UP000001593">
    <property type="component" value="Unassembled WGS sequence"/>
</dbReference>
<dbReference type="InterPro" id="IPR039759">
    <property type="entry name" value="eIF2D_SUI1"/>
</dbReference>
<dbReference type="GO" id="GO:0003743">
    <property type="term" value="F:translation initiation factor activity"/>
    <property type="evidence" value="ECO:0000318"/>
    <property type="project" value="GO_Central"/>
</dbReference>
<dbReference type="PROSITE" id="PS50890">
    <property type="entry name" value="PUA"/>
    <property type="match status" value="1"/>
</dbReference>
<name>A7RTR9_NEMVE</name>
<keyword evidence="2" id="KW-0963">Cytoplasm</keyword>
<keyword evidence="7" id="KW-1185">Reference proteome</keyword>
<evidence type="ECO:0000313" key="6">
    <source>
        <dbReference type="EMBL" id="EDO45078.1"/>
    </source>
</evidence>
<dbReference type="Pfam" id="PF01253">
    <property type="entry name" value="SUI1"/>
    <property type="match status" value="1"/>
</dbReference>
<dbReference type="HOGENOM" id="CLU_012487_2_1_1"/>
<dbReference type="PhylomeDB" id="A7RTR9"/>
<evidence type="ECO:0000256" key="2">
    <source>
        <dbReference type="ARBA" id="ARBA00022490"/>
    </source>
</evidence>
<evidence type="ECO:0000259" key="5">
    <source>
        <dbReference type="PROSITE" id="PS51925"/>
    </source>
</evidence>
<evidence type="ECO:0000256" key="3">
    <source>
        <dbReference type="SAM" id="MobiDB-lite"/>
    </source>
</evidence>
<dbReference type="InterPro" id="IPR003121">
    <property type="entry name" value="SWIB_MDM2_domain"/>
</dbReference>
<dbReference type="InParanoid" id="A7RTR9"/>
<dbReference type="CDD" id="cd11608">
    <property type="entry name" value="eIF2D_C"/>
    <property type="match status" value="1"/>
</dbReference>
<reference evidence="6 7" key="1">
    <citation type="journal article" date="2007" name="Science">
        <title>Sea anemone genome reveals ancestral eumetazoan gene repertoire and genomic organization.</title>
        <authorList>
            <person name="Putnam N.H."/>
            <person name="Srivastava M."/>
            <person name="Hellsten U."/>
            <person name="Dirks B."/>
            <person name="Chapman J."/>
            <person name="Salamov A."/>
            <person name="Terry A."/>
            <person name="Shapiro H."/>
            <person name="Lindquist E."/>
            <person name="Kapitonov V.V."/>
            <person name="Jurka J."/>
            <person name="Genikhovich G."/>
            <person name="Grigoriev I.V."/>
            <person name="Lucas S.M."/>
            <person name="Steele R.E."/>
            <person name="Finnerty J.R."/>
            <person name="Technau U."/>
            <person name="Martindale M.Q."/>
            <person name="Rokhsar D.S."/>
        </authorList>
    </citation>
    <scope>NUCLEOTIDE SEQUENCE [LARGE SCALE GENOMIC DNA]</scope>
    <source>
        <strain evidence="7">CH2 X CH6</strain>
    </source>
</reference>
<gene>
    <name evidence="6" type="ORF">NEMVEDRAFT_v1g181820</name>
</gene>
<dbReference type="FunFam" id="3.30.780.10:FF:000008">
    <property type="entry name" value="eukaryotic translation initiation factor 2D"/>
    <property type="match status" value="1"/>
</dbReference>
<proteinExistence type="inferred from homology"/>
<dbReference type="InterPro" id="IPR036877">
    <property type="entry name" value="SUI1_dom_sf"/>
</dbReference>
<dbReference type="Gene3D" id="3.30.780.10">
    <property type="entry name" value="SUI1-like domain"/>
    <property type="match status" value="1"/>
</dbReference>
<feature type="domain" description="DM2" evidence="5">
    <location>
        <begin position="416"/>
        <end position="504"/>
    </location>
</feature>
<dbReference type="InterPro" id="IPR057429">
    <property type="entry name" value="WH_eIF2D"/>
</dbReference>